<keyword evidence="12" id="KW-1185">Reference proteome</keyword>
<evidence type="ECO:0000256" key="4">
    <source>
        <dbReference type="ARBA" id="ARBA00022741"/>
    </source>
</evidence>
<dbReference type="EMBL" id="LDAU01000025">
    <property type="protein sequence ID" value="KRX10644.1"/>
    <property type="molecule type" value="Genomic_DNA"/>
</dbReference>
<dbReference type="OMA" id="TPIMSDE"/>
<comment type="similarity">
    <text evidence="8">Belongs to the protein kinase superfamily.</text>
</comment>
<dbReference type="InterPro" id="IPR000719">
    <property type="entry name" value="Prot_kinase_dom"/>
</dbReference>
<dbReference type="Gene3D" id="1.10.510.10">
    <property type="entry name" value="Transferase(Phosphotransferase) domain 1"/>
    <property type="match status" value="1"/>
</dbReference>
<keyword evidence="6 7" id="KW-0067">ATP-binding</keyword>
<evidence type="ECO:0000256" key="5">
    <source>
        <dbReference type="ARBA" id="ARBA00022777"/>
    </source>
</evidence>
<keyword evidence="3" id="KW-0808">Transferase</keyword>
<organism evidence="11 12">
    <name type="scientific">Pseudocohnilembus persalinus</name>
    <name type="common">Ciliate</name>
    <dbReference type="NCBI Taxonomy" id="266149"/>
    <lineage>
        <taxon>Eukaryota</taxon>
        <taxon>Sar</taxon>
        <taxon>Alveolata</taxon>
        <taxon>Ciliophora</taxon>
        <taxon>Intramacronucleata</taxon>
        <taxon>Oligohymenophorea</taxon>
        <taxon>Scuticociliatia</taxon>
        <taxon>Philasterida</taxon>
        <taxon>Pseudocohnilembidae</taxon>
        <taxon>Pseudocohnilembus</taxon>
    </lineage>
</organism>
<dbReference type="InParanoid" id="A0A0V0R816"/>
<dbReference type="SUPFAM" id="SSF56112">
    <property type="entry name" value="Protein kinase-like (PK-like)"/>
    <property type="match status" value="1"/>
</dbReference>
<accession>A0A0V0R816</accession>
<dbReference type="InterPro" id="IPR008271">
    <property type="entry name" value="Ser/Thr_kinase_AS"/>
</dbReference>
<evidence type="ECO:0000313" key="12">
    <source>
        <dbReference type="Proteomes" id="UP000054937"/>
    </source>
</evidence>
<dbReference type="FunFam" id="1.10.510.10:FF:000210">
    <property type="entry name" value="Non-specific serine/threonine protein kinase"/>
    <property type="match status" value="1"/>
</dbReference>
<proteinExistence type="inferred from homology"/>
<dbReference type="SMART" id="SM00220">
    <property type="entry name" value="S_TKc"/>
    <property type="match status" value="1"/>
</dbReference>
<comment type="caution">
    <text evidence="11">The sequence shown here is derived from an EMBL/GenBank/DDBJ whole genome shotgun (WGS) entry which is preliminary data.</text>
</comment>
<evidence type="ECO:0000256" key="8">
    <source>
        <dbReference type="RuleBase" id="RU000304"/>
    </source>
</evidence>
<dbReference type="Pfam" id="PF00069">
    <property type="entry name" value="Pkinase"/>
    <property type="match status" value="1"/>
</dbReference>
<dbReference type="GO" id="GO:0004674">
    <property type="term" value="F:protein serine/threonine kinase activity"/>
    <property type="evidence" value="ECO:0007669"/>
    <property type="project" value="UniProtKB-KW"/>
</dbReference>
<evidence type="ECO:0000256" key="3">
    <source>
        <dbReference type="ARBA" id="ARBA00022679"/>
    </source>
</evidence>
<sequence>MGNYCCGEDKPSILSEKDINQTSIINSQSQKVNQNLKVQTNGKQNGERQNGSNESNGKNGQNNNNNNNNNNDKSPLVQFNMYKGQSQLSINDFQKLRKLGQGAFGQVFLVQKKDTREQLAMKYIPKVELLKSNMVERSLIEKKVLQDNHCPFLVDLKYCFQSQNKIYYLMEYIPGGQLFEILQGVGRFTEEVARFIIAEIILGIELMHNILHVIYRDLKPENILLTADGHIKIADFGLSKIFKDKSEKTYTFAGTPEYLAPEIILNKGHNKDVDLWCIGILLYELMLGSPPFTTNPRNLDKIQAAIIRNRPVFPNFFSVQAIDLIKKLLQTEPEKRLGSQDFKDLKEHQFFESINWKDLMEKKVKSPLQKYVKNSDKQGQYCKPRPIYETPVNPGLNLPYIKGLSYNPDMMQSQQ</sequence>
<gene>
    <name evidence="11" type="ORF">PPERSA_05464</name>
</gene>
<feature type="domain" description="Protein kinase" evidence="10">
    <location>
        <begin position="93"/>
        <end position="351"/>
    </location>
</feature>
<dbReference type="PROSITE" id="PS00108">
    <property type="entry name" value="PROTEIN_KINASE_ST"/>
    <property type="match status" value="1"/>
</dbReference>
<feature type="region of interest" description="Disordered" evidence="9">
    <location>
        <begin position="40"/>
        <end position="75"/>
    </location>
</feature>
<dbReference type="InterPro" id="IPR011009">
    <property type="entry name" value="Kinase-like_dom_sf"/>
</dbReference>
<dbReference type="PROSITE" id="PS00107">
    <property type="entry name" value="PROTEIN_KINASE_ATP"/>
    <property type="match status" value="1"/>
</dbReference>
<feature type="compositionally biased region" description="Low complexity" evidence="9">
    <location>
        <begin position="49"/>
        <end position="71"/>
    </location>
</feature>
<dbReference type="Proteomes" id="UP000054937">
    <property type="component" value="Unassembled WGS sequence"/>
</dbReference>
<dbReference type="GO" id="GO:0005524">
    <property type="term" value="F:ATP binding"/>
    <property type="evidence" value="ECO:0007669"/>
    <property type="project" value="UniProtKB-UniRule"/>
</dbReference>
<keyword evidence="2" id="KW-0597">Phosphoprotein</keyword>
<evidence type="ECO:0000313" key="11">
    <source>
        <dbReference type="EMBL" id="KRX10644.1"/>
    </source>
</evidence>
<dbReference type="CDD" id="cd05123">
    <property type="entry name" value="STKc_AGC"/>
    <property type="match status" value="1"/>
</dbReference>
<keyword evidence="4 7" id="KW-0547">Nucleotide-binding</keyword>
<evidence type="ECO:0000256" key="1">
    <source>
        <dbReference type="ARBA" id="ARBA00022527"/>
    </source>
</evidence>
<dbReference type="PANTHER" id="PTHR24351">
    <property type="entry name" value="RIBOSOMAL PROTEIN S6 KINASE"/>
    <property type="match status" value="1"/>
</dbReference>
<dbReference type="InterPro" id="IPR017441">
    <property type="entry name" value="Protein_kinase_ATP_BS"/>
</dbReference>
<dbReference type="PROSITE" id="PS50011">
    <property type="entry name" value="PROTEIN_KINASE_DOM"/>
    <property type="match status" value="1"/>
</dbReference>
<evidence type="ECO:0000256" key="6">
    <source>
        <dbReference type="ARBA" id="ARBA00022840"/>
    </source>
</evidence>
<dbReference type="InterPro" id="IPR045270">
    <property type="entry name" value="STKc_AGC"/>
</dbReference>
<dbReference type="AlphaFoldDB" id="A0A0V0R816"/>
<protein>
    <submittedName>
        <fullName evidence="11">Protein kinase-like domain</fullName>
    </submittedName>
</protein>
<evidence type="ECO:0000259" key="10">
    <source>
        <dbReference type="PROSITE" id="PS50011"/>
    </source>
</evidence>
<keyword evidence="5 11" id="KW-0418">Kinase</keyword>
<evidence type="ECO:0000256" key="2">
    <source>
        <dbReference type="ARBA" id="ARBA00022553"/>
    </source>
</evidence>
<reference evidence="11 12" key="1">
    <citation type="journal article" date="2015" name="Sci. Rep.">
        <title>Genome of the facultative scuticociliatosis pathogen Pseudocohnilembus persalinus provides insight into its virulence through horizontal gene transfer.</title>
        <authorList>
            <person name="Xiong J."/>
            <person name="Wang G."/>
            <person name="Cheng J."/>
            <person name="Tian M."/>
            <person name="Pan X."/>
            <person name="Warren A."/>
            <person name="Jiang C."/>
            <person name="Yuan D."/>
            <person name="Miao W."/>
        </authorList>
    </citation>
    <scope>NUCLEOTIDE SEQUENCE [LARGE SCALE GENOMIC DNA]</scope>
    <source>
        <strain evidence="11">36N120E</strain>
    </source>
</reference>
<feature type="binding site" evidence="7">
    <location>
        <position position="122"/>
    </location>
    <ligand>
        <name>ATP</name>
        <dbReference type="ChEBI" id="CHEBI:30616"/>
    </ligand>
</feature>
<evidence type="ECO:0000256" key="7">
    <source>
        <dbReference type="PROSITE-ProRule" id="PRU10141"/>
    </source>
</evidence>
<evidence type="ECO:0000256" key="9">
    <source>
        <dbReference type="SAM" id="MobiDB-lite"/>
    </source>
</evidence>
<name>A0A0V0R816_PSEPJ</name>
<keyword evidence="1 8" id="KW-0723">Serine/threonine-protein kinase</keyword>
<dbReference type="OrthoDB" id="432483at2759"/>
<dbReference type="Gene3D" id="3.30.200.20">
    <property type="entry name" value="Phosphorylase Kinase, domain 1"/>
    <property type="match status" value="1"/>
</dbReference>